<dbReference type="GO" id="GO:0006633">
    <property type="term" value="P:fatty acid biosynthetic process"/>
    <property type="evidence" value="ECO:0007669"/>
    <property type="project" value="InterPro"/>
</dbReference>
<dbReference type="Proteomes" id="UP000198546">
    <property type="component" value="Chromosome i"/>
</dbReference>
<dbReference type="EMBL" id="LT629688">
    <property type="protein sequence ID" value="SDD70986.1"/>
    <property type="molecule type" value="Genomic_DNA"/>
</dbReference>
<keyword evidence="4" id="KW-1185">Reference proteome</keyword>
<organism evidence="3 4">
    <name type="scientific">Auraticoccus monumenti</name>
    <dbReference type="NCBI Taxonomy" id="675864"/>
    <lineage>
        <taxon>Bacteria</taxon>
        <taxon>Bacillati</taxon>
        <taxon>Actinomycetota</taxon>
        <taxon>Actinomycetes</taxon>
        <taxon>Propionibacteriales</taxon>
        <taxon>Propionibacteriaceae</taxon>
        <taxon>Auraticoccus</taxon>
    </lineage>
</organism>
<evidence type="ECO:0000313" key="4">
    <source>
        <dbReference type="Proteomes" id="UP000198546"/>
    </source>
</evidence>
<dbReference type="SUPFAM" id="SSF54637">
    <property type="entry name" value="Thioesterase/thiol ester dehydrase-isomerase"/>
    <property type="match status" value="1"/>
</dbReference>
<feature type="domain" description="MaoC-like" evidence="2">
    <location>
        <begin position="20"/>
        <end position="129"/>
    </location>
</feature>
<proteinExistence type="inferred from homology"/>
<dbReference type="STRING" id="675864.SAMN04489747_1568"/>
<dbReference type="AlphaFoldDB" id="A0A1G6X121"/>
<protein>
    <submittedName>
        <fullName evidence="3">Acyl dehydratase</fullName>
    </submittedName>
</protein>
<dbReference type="PRINTS" id="PR01483">
    <property type="entry name" value="FASYNTHASE"/>
</dbReference>
<dbReference type="InterPro" id="IPR003965">
    <property type="entry name" value="Fatty_acid_synthase"/>
</dbReference>
<dbReference type="GO" id="GO:0004312">
    <property type="term" value="F:fatty acid synthase activity"/>
    <property type="evidence" value="ECO:0007669"/>
    <property type="project" value="InterPro"/>
</dbReference>
<dbReference type="GO" id="GO:0005835">
    <property type="term" value="C:fatty acid synthase complex"/>
    <property type="evidence" value="ECO:0007669"/>
    <property type="project" value="InterPro"/>
</dbReference>
<dbReference type="RefSeq" id="WP_090592153.1">
    <property type="nucleotide sequence ID" value="NZ_LT629688.1"/>
</dbReference>
<evidence type="ECO:0000313" key="3">
    <source>
        <dbReference type="EMBL" id="SDD70986.1"/>
    </source>
</evidence>
<sequence length="147" mass="15363">MSPTSTRTPVPAAGHQVEVGTPLPQTTVHLTRADLIRYAGASGDLNPIHWSDRFAEAIGMPGVVAHGMFTMALAVKTVTDWVGDPGAVRACSTRFTRPVVVDELDGVDVVFTGAVSAVEGRRVTVTVEAVSGGVKVLGATRVEVERA</sequence>
<comment type="similarity">
    <text evidence="1">Belongs to the enoyl-CoA hydratase/isomerase family.</text>
</comment>
<dbReference type="PANTHER" id="PTHR43841">
    <property type="entry name" value="3-HYDROXYACYL-THIOESTER DEHYDRATASE HTDX-RELATED"/>
    <property type="match status" value="1"/>
</dbReference>
<dbReference type="PANTHER" id="PTHR43841:SF3">
    <property type="entry name" value="(3R)-HYDROXYACYL-ACP DEHYDRATASE SUBUNIT HADB"/>
    <property type="match status" value="1"/>
</dbReference>
<dbReference type="Pfam" id="PF01575">
    <property type="entry name" value="MaoC_dehydratas"/>
    <property type="match status" value="1"/>
</dbReference>
<name>A0A1G6X121_9ACTN</name>
<evidence type="ECO:0000256" key="1">
    <source>
        <dbReference type="ARBA" id="ARBA00005254"/>
    </source>
</evidence>
<evidence type="ECO:0000259" key="2">
    <source>
        <dbReference type="Pfam" id="PF01575"/>
    </source>
</evidence>
<dbReference type="Gene3D" id="3.10.129.10">
    <property type="entry name" value="Hotdog Thioesterase"/>
    <property type="match status" value="1"/>
</dbReference>
<gene>
    <name evidence="3" type="ORF">SAMN04489747_1568</name>
</gene>
<dbReference type="InterPro" id="IPR029069">
    <property type="entry name" value="HotDog_dom_sf"/>
</dbReference>
<reference evidence="3 4" key="1">
    <citation type="submission" date="2016-10" db="EMBL/GenBank/DDBJ databases">
        <authorList>
            <person name="de Groot N.N."/>
        </authorList>
    </citation>
    <scope>NUCLEOTIDE SEQUENCE [LARGE SCALE GENOMIC DNA]</scope>
    <source>
        <strain evidence="3 4">MON 2.2</strain>
    </source>
</reference>
<dbReference type="InterPro" id="IPR002539">
    <property type="entry name" value="MaoC-like_dom"/>
</dbReference>
<dbReference type="OrthoDB" id="9800237at2"/>
<accession>A0A1G6X121</accession>